<protein>
    <submittedName>
        <fullName evidence="1">Uncharacterized protein</fullName>
    </submittedName>
</protein>
<dbReference type="AlphaFoldDB" id="A0A9D4B3L1"/>
<accession>A0A9D4B3L1</accession>
<dbReference type="EMBL" id="JAHDVG010000470">
    <property type="protein sequence ID" value="KAH1180238.1"/>
    <property type="molecule type" value="Genomic_DNA"/>
</dbReference>
<comment type="caution">
    <text evidence="1">The sequence shown here is derived from an EMBL/GenBank/DDBJ whole genome shotgun (WGS) entry which is preliminary data.</text>
</comment>
<evidence type="ECO:0000313" key="2">
    <source>
        <dbReference type="Proteomes" id="UP000827986"/>
    </source>
</evidence>
<name>A0A9D4B3L1_9SAUR</name>
<keyword evidence="2" id="KW-1185">Reference proteome</keyword>
<gene>
    <name evidence="1" type="ORF">KIL84_009074</name>
</gene>
<dbReference type="Proteomes" id="UP000827986">
    <property type="component" value="Unassembled WGS sequence"/>
</dbReference>
<evidence type="ECO:0000313" key="1">
    <source>
        <dbReference type="EMBL" id="KAH1180238.1"/>
    </source>
</evidence>
<reference evidence="1" key="1">
    <citation type="submission" date="2021-09" db="EMBL/GenBank/DDBJ databases">
        <title>The genome of Mauremys mutica provides insights into the evolution of semi-aquatic lifestyle.</title>
        <authorList>
            <person name="Gong S."/>
            <person name="Gao Y."/>
        </authorList>
    </citation>
    <scope>NUCLEOTIDE SEQUENCE</scope>
    <source>
        <strain evidence="1">MM-2020</strain>
        <tissue evidence="1">Muscle</tissue>
    </source>
</reference>
<organism evidence="1 2">
    <name type="scientific">Mauremys mutica</name>
    <name type="common">yellowpond turtle</name>
    <dbReference type="NCBI Taxonomy" id="74926"/>
    <lineage>
        <taxon>Eukaryota</taxon>
        <taxon>Metazoa</taxon>
        <taxon>Chordata</taxon>
        <taxon>Craniata</taxon>
        <taxon>Vertebrata</taxon>
        <taxon>Euteleostomi</taxon>
        <taxon>Archelosauria</taxon>
        <taxon>Testudinata</taxon>
        <taxon>Testudines</taxon>
        <taxon>Cryptodira</taxon>
        <taxon>Durocryptodira</taxon>
        <taxon>Testudinoidea</taxon>
        <taxon>Geoemydidae</taxon>
        <taxon>Geoemydinae</taxon>
        <taxon>Mauremys</taxon>
    </lineage>
</organism>
<sequence length="110" mass="11876">MGNVSSCPRSISPACLQKPPTHYSTPDHSQASLLRQRLSLLGSFVCTTSSETHAHSLSPCSQALSPPGHCLRMRVEATAARREAVPCRPHFPHGYIVTLLAPPQPPSRVI</sequence>
<proteinExistence type="predicted"/>